<organism evidence="2">
    <name type="scientific">Eremomyces bilateralis CBS 781.70</name>
    <dbReference type="NCBI Taxonomy" id="1392243"/>
    <lineage>
        <taxon>Eukaryota</taxon>
        <taxon>Fungi</taxon>
        <taxon>Dikarya</taxon>
        <taxon>Ascomycota</taxon>
        <taxon>Pezizomycotina</taxon>
        <taxon>Dothideomycetes</taxon>
        <taxon>Dothideomycetes incertae sedis</taxon>
        <taxon>Eremomycetales</taxon>
        <taxon>Eremomycetaceae</taxon>
        <taxon>Eremomyces</taxon>
    </lineage>
</organism>
<feature type="region of interest" description="Disordered" evidence="1">
    <location>
        <begin position="348"/>
        <end position="376"/>
    </location>
</feature>
<reference evidence="4" key="2">
    <citation type="submission" date="2020-04" db="EMBL/GenBank/DDBJ databases">
        <authorList>
            <consortium name="NCBI Genome Project"/>
        </authorList>
    </citation>
    <scope>NUCLEOTIDE SEQUENCE</scope>
    <source>
        <strain evidence="4">CBS 781.70</strain>
    </source>
</reference>
<sequence>MASTDSSVLSIIAAFTNGLDILKRVRLRRRRKKSKATEKRDNELGGEELKLQKSLQEGPVHVYEAYDRNRRRSGLRYAQGDEIAHTSLMHTLLKLNTGLVGIISSFLGSGRKDAKLDYRSLTKLSDESRAETIDALGKLYHRISRSDLTLLQPQPFCGRCRRRVHHGPCQSHGDAKSAESNPSRRGDDAAEKRMRQTSRQKDDQASVQRVQHGSAESRLVMVRPRGRRTRSSSTSSSGMKSGETTAVASPTSLPTMTPTTPSPKPVRGHRPPPVHAHSYPTAFPAASPGRTTQHGRVAPVPTRRQDKLTPSYYSFASNSTKLGEIPMRNWTVPFDEAEARRLNEAAMDMPYPWHSPPVEQKERPKGRFRFWKKGED</sequence>
<feature type="compositionally biased region" description="Low complexity" evidence="1">
    <location>
        <begin position="231"/>
        <end position="241"/>
    </location>
</feature>
<feature type="compositionally biased region" description="Low complexity" evidence="1">
    <location>
        <begin position="249"/>
        <end position="259"/>
    </location>
</feature>
<gene>
    <name evidence="2 4" type="ORF">P152DRAFT_89667</name>
</gene>
<evidence type="ECO:0000313" key="4">
    <source>
        <dbReference type="RefSeq" id="XP_033532213.1"/>
    </source>
</evidence>
<reference evidence="4" key="3">
    <citation type="submission" date="2025-04" db="UniProtKB">
        <authorList>
            <consortium name="RefSeq"/>
        </authorList>
    </citation>
    <scope>IDENTIFICATION</scope>
    <source>
        <strain evidence="4">CBS 781.70</strain>
    </source>
</reference>
<proteinExistence type="predicted"/>
<dbReference type="Proteomes" id="UP000504638">
    <property type="component" value="Unplaced"/>
</dbReference>
<evidence type="ECO:0000313" key="2">
    <source>
        <dbReference type="EMBL" id="KAF1810582.1"/>
    </source>
</evidence>
<feature type="region of interest" description="Disordered" evidence="1">
    <location>
        <begin position="165"/>
        <end position="305"/>
    </location>
</feature>
<dbReference type="OrthoDB" id="5226911at2759"/>
<feature type="compositionally biased region" description="Basic and acidic residues" evidence="1">
    <location>
        <begin position="173"/>
        <end position="204"/>
    </location>
</feature>
<accession>A0A6G1FXY9</accession>
<name>A0A6G1FXY9_9PEZI</name>
<evidence type="ECO:0000256" key="1">
    <source>
        <dbReference type="SAM" id="MobiDB-lite"/>
    </source>
</evidence>
<dbReference type="AlphaFoldDB" id="A0A6G1FXY9"/>
<dbReference type="GeneID" id="54423902"/>
<dbReference type="RefSeq" id="XP_033532213.1">
    <property type="nucleotide sequence ID" value="XM_033683332.1"/>
</dbReference>
<evidence type="ECO:0000313" key="3">
    <source>
        <dbReference type="Proteomes" id="UP000504638"/>
    </source>
</evidence>
<keyword evidence="3" id="KW-1185">Reference proteome</keyword>
<reference evidence="2 4" key="1">
    <citation type="submission" date="2020-01" db="EMBL/GenBank/DDBJ databases">
        <authorList>
            <consortium name="DOE Joint Genome Institute"/>
            <person name="Haridas S."/>
            <person name="Albert R."/>
            <person name="Binder M."/>
            <person name="Bloem J."/>
            <person name="Labutti K."/>
            <person name="Salamov A."/>
            <person name="Andreopoulos B."/>
            <person name="Baker S.E."/>
            <person name="Barry K."/>
            <person name="Bills G."/>
            <person name="Bluhm B.H."/>
            <person name="Cannon C."/>
            <person name="Castanera R."/>
            <person name="Culley D.E."/>
            <person name="Daum C."/>
            <person name="Ezra D."/>
            <person name="Gonzalez J.B."/>
            <person name="Henrissat B."/>
            <person name="Kuo A."/>
            <person name="Liang C."/>
            <person name="Lipzen A."/>
            <person name="Lutzoni F."/>
            <person name="Magnuson J."/>
            <person name="Mondo S."/>
            <person name="Nolan M."/>
            <person name="Ohm R."/>
            <person name="Pangilinan J."/>
            <person name="Park H.-J."/>
            <person name="Ramirez L."/>
            <person name="Alfaro M."/>
            <person name="Sun H."/>
            <person name="Tritt A."/>
            <person name="Yoshinaga Y."/>
            <person name="Zwiers L.-H."/>
            <person name="Turgeon B.G."/>
            <person name="Goodwin S.B."/>
            <person name="Spatafora J.W."/>
            <person name="Crous P.W."/>
            <person name="Grigoriev I.V."/>
        </authorList>
    </citation>
    <scope>NUCLEOTIDE SEQUENCE</scope>
    <source>
        <strain evidence="2 4">CBS 781.70</strain>
    </source>
</reference>
<protein>
    <submittedName>
        <fullName evidence="2 4">Uncharacterized protein</fullName>
    </submittedName>
</protein>
<feature type="compositionally biased region" description="Basic residues" evidence="1">
    <location>
        <begin position="366"/>
        <end position="376"/>
    </location>
</feature>
<dbReference type="EMBL" id="ML975165">
    <property type="protein sequence ID" value="KAF1810582.1"/>
    <property type="molecule type" value="Genomic_DNA"/>
</dbReference>